<keyword evidence="8" id="KW-1185">Reference proteome</keyword>
<keyword evidence="5" id="KW-0472">Membrane</keyword>
<dbReference type="AlphaFoldDB" id="A0AAW1QSH1"/>
<dbReference type="InterPro" id="IPR000172">
    <property type="entry name" value="GMC_OxRdtase_N"/>
</dbReference>
<dbReference type="EMBL" id="JALJOR010000002">
    <property type="protein sequence ID" value="KAK9824433.1"/>
    <property type="molecule type" value="Genomic_DNA"/>
</dbReference>
<evidence type="ECO:0000313" key="7">
    <source>
        <dbReference type="EMBL" id="KAK9824433.1"/>
    </source>
</evidence>
<feature type="domain" description="Glucose-methanol-choline oxidoreductase N-terminal" evidence="6">
    <location>
        <begin position="73"/>
        <end position="309"/>
    </location>
</feature>
<name>A0AAW1QSH1_9CHLO</name>
<keyword evidence="2" id="KW-0285">Flavoprotein</keyword>
<evidence type="ECO:0000256" key="5">
    <source>
        <dbReference type="SAM" id="Phobius"/>
    </source>
</evidence>
<protein>
    <recommendedName>
        <fullName evidence="6">Glucose-methanol-choline oxidoreductase N-terminal domain-containing protein</fullName>
    </recommendedName>
</protein>
<dbReference type="InterPro" id="IPR036188">
    <property type="entry name" value="FAD/NAD-bd_sf"/>
</dbReference>
<dbReference type="Proteomes" id="UP001489004">
    <property type="component" value="Unassembled WGS sequence"/>
</dbReference>
<dbReference type="Gene3D" id="3.50.50.60">
    <property type="entry name" value="FAD/NAD(P)-binding domain"/>
    <property type="match status" value="2"/>
</dbReference>
<accession>A0AAW1QSH1</accession>
<keyword evidence="5" id="KW-0812">Transmembrane</keyword>
<dbReference type="PANTHER" id="PTHR47470:SF1">
    <property type="entry name" value="FAD-DEPENDENT OXIDOREDUCTASE 2 FAD BINDING DOMAIN-CONTAINING PROTEIN"/>
    <property type="match status" value="1"/>
</dbReference>
<dbReference type="GO" id="GO:0050660">
    <property type="term" value="F:flavin adenine dinucleotide binding"/>
    <property type="evidence" value="ECO:0007669"/>
    <property type="project" value="InterPro"/>
</dbReference>
<dbReference type="PROSITE" id="PS51257">
    <property type="entry name" value="PROKAR_LIPOPROTEIN"/>
    <property type="match status" value="1"/>
</dbReference>
<evidence type="ECO:0000256" key="4">
    <source>
        <dbReference type="ARBA" id="ARBA00023002"/>
    </source>
</evidence>
<keyword evidence="5" id="KW-1133">Transmembrane helix</keyword>
<evidence type="ECO:0000259" key="6">
    <source>
        <dbReference type="Pfam" id="PF00732"/>
    </source>
</evidence>
<dbReference type="InterPro" id="IPR052542">
    <property type="entry name" value="Cholesterol_Oxidase"/>
</dbReference>
<dbReference type="Pfam" id="PF00732">
    <property type="entry name" value="GMC_oxred_N"/>
    <property type="match status" value="1"/>
</dbReference>
<evidence type="ECO:0000256" key="1">
    <source>
        <dbReference type="ARBA" id="ARBA00001974"/>
    </source>
</evidence>
<dbReference type="Pfam" id="PF13450">
    <property type="entry name" value="NAD_binding_8"/>
    <property type="match status" value="1"/>
</dbReference>
<dbReference type="GO" id="GO:0016614">
    <property type="term" value="F:oxidoreductase activity, acting on CH-OH group of donors"/>
    <property type="evidence" value="ECO:0007669"/>
    <property type="project" value="InterPro"/>
</dbReference>
<keyword evidence="3" id="KW-0274">FAD</keyword>
<evidence type="ECO:0000313" key="8">
    <source>
        <dbReference type="Proteomes" id="UP001489004"/>
    </source>
</evidence>
<organism evidence="7 8">
    <name type="scientific">[Myrmecia] bisecta</name>
    <dbReference type="NCBI Taxonomy" id="41462"/>
    <lineage>
        <taxon>Eukaryota</taxon>
        <taxon>Viridiplantae</taxon>
        <taxon>Chlorophyta</taxon>
        <taxon>core chlorophytes</taxon>
        <taxon>Trebouxiophyceae</taxon>
        <taxon>Trebouxiales</taxon>
        <taxon>Trebouxiaceae</taxon>
        <taxon>Myrmecia</taxon>
    </lineage>
</organism>
<evidence type="ECO:0000256" key="3">
    <source>
        <dbReference type="ARBA" id="ARBA00022827"/>
    </source>
</evidence>
<reference evidence="7 8" key="1">
    <citation type="journal article" date="2024" name="Nat. Commun.">
        <title>Phylogenomics reveals the evolutionary origins of lichenization in chlorophyte algae.</title>
        <authorList>
            <person name="Puginier C."/>
            <person name="Libourel C."/>
            <person name="Otte J."/>
            <person name="Skaloud P."/>
            <person name="Haon M."/>
            <person name="Grisel S."/>
            <person name="Petersen M."/>
            <person name="Berrin J.G."/>
            <person name="Delaux P.M."/>
            <person name="Dal Grande F."/>
            <person name="Keller J."/>
        </authorList>
    </citation>
    <scope>NUCLEOTIDE SEQUENCE [LARGE SCALE GENOMIC DNA]</scope>
    <source>
        <strain evidence="7 8">SAG 2043</strain>
    </source>
</reference>
<evidence type="ECO:0000256" key="2">
    <source>
        <dbReference type="ARBA" id="ARBA00022630"/>
    </source>
</evidence>
<dbReference type="SUPFAM" id="SSF51905">
    <property type="entry name" value="FAD/NAD(P)-binding domain"/>
    <property type="match status" value="1"/>
</dbReference>
<keyword evidence="4" id="KW-0560">Oxidoreductase</keyword>
<comment type="caution">
    <text evidence="7">The sequence shown here is derived from an EMBL/GenBank/DDBJ whole genome shotgun (WGS) entry which is preliminary data.</text>
</comment>
<comment type="cofactor">
    <cofactor evidence="1">
        <name>FAD</name>
        <dbReference type="ChEBI" id="CHEBI:57692"/>
    </cofactor>
</comment>
<sequence>MTSDRPRLARPVTKIAAAYQVLVLGTGYGGATAACRLAAAGLQTCVLEKGREFGPQDFTKTPKDNWRNTQVHAGGALSTVVRALTALGKLGKHDALYDWRVDGDIIVYQGCGLGGGSLINAGVAVRPASGVLAGHEWPAELQKAVTDDNPYGALASGYAAAEAMLGAAPQNDAALPRHAPLTSLAKAHDTALVSPKLTISQADGVSTAGVAMGRCRNCGNCGSGCSYGAKASLDTNYLASAVAHGAHIFTQVAVSHIVKRADEEWDVFYTSSSLEGRSRFGAPLLVVRAKTVVIAAGSLGSTQILLESARRGLPLSPTVGQGFSANGDFAGVSFNGSIPLGQLGASLAPSSKDKHACQPGPLISSLVELSDETRSSEKGMKNMMVQESNFDAMLATIFFWMCLLVWLGQHVLAAEVCTPRRSWRQWFSHIGRVISSLSSGVRAPHSAMQHSQLAFVVGHDNADGSIEAYDAGGYLGLAGQKAVRVHWPDHARQFQAAENALAVKANGLHTVCLEAIVTVCIADMASFLASRRHRAAFTGTVLAEALDPEPMMATGGTFELFTAKTLSHGPVLARYTCELTAR</sequence>
<proteinExistence type="predicted"/>
<feature type="transmembrane region" description="Helical" evidence="5">
    <location>
        <begin position="390"/>
        <end position="412"/>
    </location>
</feature>
<gene>
    <name evidence="7" type="ORF">WJX72_010206</name>
</gene>
<dbReference type="PANTHER" id="PTHR47470">
    <property type="entry name" value="CHOLESTEROL OXIDASE"/>
    <property type="match status" value="1"/>
</dbReference>